<keyword evidence="1" id="KW-0472">Membrane</keyword>
<proteinExistence type="predicted"/>
<dbReference type="Proteomes" id="UP000019197">
    <property type="component" value="Unassembled WGS sequence"/>
</dbReference>
<dbReference type="AlphaFoldDB" id="W1JAT2"/>
<sequence>MVSKLSIFIMMVNYLIIISKIGVNYSGGSGCKYGLTYYEVGVCDYYYCFSLTEHNNKNVYLSECNEYYINKRDFWGY</sequence>
<name>W1JAT2_9GAMM</name>
<feature type="transmembrane region" description="Helical" evidence="1">
    <location>
        <begin position="6"/>
        <end position="23"/>
    </location>
</feature>
<dbReference type="EMBL" id="CBXE010000477">
    <property type="protein sequence ID" value="CDL86981.1"/>
    <property type="molecule type" value="Genomic_DNA"/>
</dbReference>
<protein>
    <submittedName>
        <fullName evidence="2">Uncharacterized protein</fullName>
    </submittedName>
</protein>
<dbReference type="PROSITE" id="PS51257">
    <property type="entry name" value="PROKAR_LIPOPROTEIN"/>
    <property type="match status" value="1"/>
</dbReference>
<evidence type="ECO:0000313" key="3">
    <source>
        <dbReference type="Proteomes" id="UP000019197"/>
    </source>
</evidence>
<evidence type="ECO:0000256" key="1">
    <source>
        <dbReference type="SAM" id="Phobius"/>
    </source>
</evidence>
<gene>
    <name evidence="2" type="ORF">XCR1_810034</name>
</gene>
<organism evidence="2 3">
    <name type="scientific">Xenorhabdus cabanillasii JM26</name>
    <dbReference type="NCBI Taxonomy" id="1427517"/>
    <lineage>
        <taxon>Bacteria</taxon>
        <taxon>Pseudomonadati</taxon>
        <taxon>Pseudomonadota</taxon>
        <taxon>Gammaproteobacteria</taxon>
        <taxon>Enterobacterales</taxon>
        <taxon>Morganellaceae</taxon>
        <taxon>Xenorhabdus</taxon>
    </lineage>
</organism>
<accession>W1JAT2</accession>
<evidence type="ECO:0000313" key="2">
    <source>
        <dbReference type="EMBL" id="CDL86981.1"/>
    </source>
</evidence>
<keyword evidence="1" id="KW-0812">Transmembrane</keyword>
<reference evidence="2 3" key="1">
    <citation type="submission" date="2013-11" db="EMBL/GenBank/DDBJ databases">
        <title>Draft genome sequence and annotation of the entomopathogenic bacterium, Xenorhabdus cabanillasi strain JM26.</title>
        <authorList>
            <person name="Gualtieri M."/>
            <person name="Ogier J.C."/>
            <person name="Pages S."/>
            <person name="Givaudan A."/>
            <person name="Gaudriault S."/>
        </authorList>
    </citation>
    <scope>NUCLEOTIDE SEQUENCE [LARGE SCALE GENOMIC DNA]</scope>
    <source>
        <strain evidence="2 3">JM26</strain>
    </source>
</reference>
<keyword evidence="1" id="KW-1133">Transmembrane helix</keyword>
<comment type="caution">
    <text evidence="2">The sequence shown here is derived from an EMBL/GenBank/DDBJ whole genome shotgun (WGS) entry which is preliminary data.</text>
</comment>